<feature type="compositionally biased region" description="Polar residues" evidence="1">
    <location>
        <begin position="340"/>
        <end position="355"/>
    </location>
</feature>
<reference evidence="3" key="1">
    <citation type="submission" date="2025-08" db="UniProtKB">
        <authorList>
            <consortium name="RefSeq"/>
        </authorList>
    </citation>
    <scope>IDENTIFICATION</scope>
    <source>
        <strain evidence="3">Nigerian</strain>
        <tissue evidence="3">Liver and blood</tissue>
    </source>
</reference>
<feature type="compositionally biased region" description="Basic and acidic residues" evidence="1">
    <location>
        <begin position="80"/>
        <end position="94"/>
    </location>
</feature>
<dbReference type="Xenbase" id="XB-GENE-29080931">
    <property type="gene designation" value="LOC100491907"/>
</dbReference>
<feature type="region of interest" description="Disordered" evidence="1">
    <location>
        <begin position="80"/>
        <end position="127"/>
    </location>
</feature>
<proteinExistence type="predicted"/>
<feature type="region of interest" description="Disordered" evidence="1">
    <location>
        <begin position="260"/>
        <end position="297"/>
    </location>
</feature>
<evidence type="ECO:0000256" key="1">
    <source>
        <dbReference type="SAM" id="MobiDB-lite"/>
    </source>
</evidence>
<accession>A0A8J1ITC1</accession>
<dbReference type="AGR" id="Xenbase:XB-GENE-29080931"/>
<sequence length="448" mass="51257">MDSRRVRILSDTERTFQEVYRSLVQDKDLSDSFWQRCNNYKVFSTSESCLTLQRSSVTKSKVTEEKITVNLHNSTLISGRHDHYTARPPLREHSGYPGYKTSKQRTKPQHVRTHSEERECSMSFPHQSSYNEDTDSLQSFFNDGEPSTFQSGTDECSANVTALVKESMDIKVLCEACQKLHRAAIKNKSASVKKPKILDPNHWCCDFWMMVNRTPLVNNGPRRKRLRMTLKILKRNVSKVPAGKCTRAHPFLQRNLRQCKDARRASFKQQRKKRQRKKGSNMLKPKPKVQRTRSMNATQNYEKKPFVFVIDSSQDEDADLDIKEQRPKSKGERRSKLVCNLNSFSSPNHTSSAADNTAFVRKTKPNNSAESNIASSVLLMDGVNSADSESSFPFETVDNDEYHSEREIFQTPPTGNLDSFSWVHGGSFRDMLARLNSGCLKSAAIKEH</sequence>
<evidence type="ECO:0000313" key="3">
    <source>
        <dbReference type="RefSeq" id="XP_031748842.1"/>
    </source>
</evidence>
<organism evidence="2 3">
    <name type="scientific">Xenopus tropicalis</name>
    <name type="common">Western clawed frog</name>
    <name type="synonym">Silurana tropicalis</name>
    <dbReference type="NCBI Taxonomy" id="8364"/>
    <lineage>
        <taxon>Eukaryota</taxon>
        <taxon>Metazoa</taxon>
        <taxon>Chordata</taxon>
        <taxon>Craniata</taxon>
        <taxon>Vertebrata</taxon>
        <taxon>Euteleostomi</taxon>
        <taxon>Amphibia</taxon>
        <taxon>Batrachia</taxon>
        <taxon>Anura</taxon>
        <taxon>Pipoidea</taxon>
        <taxon>Pipidae</taxon>
        <taxon>Xenopodinae</taxon>
        <taxon>Xenopus</taxon>
        <taxon>Silurana</taxon>
    </lineage>
</organism>
<dbReference type="Proteomes" id="UP000008143">
    <property type="component" value="Chromosome 9"/>
</dbReference>
<keyword evidence="2" id="KW-1185">Reference proteome</keyword>
<dbReference type="RefSeq" id="XP_031748842.1">
    <property type="nucleotide sequence ID" value="XM_031892982.1"/>
</dbReference>
<feature type="compositionally biased region" description="Basic residues" evidence="1">
    <location>
        <begin position="265"/>
        <end position="291"/>
    </location>
</feature>
<protein>
    <submittedName>
        <fullName evidence="3">Uncharacterized protein LOC100491907 isoform X2</fullName>
    </submittedName>
</protein>
<name>A0A8J1ITC1_XENTR</name>
<dbReference type="GeneID" id="100491907"/>
<dbReference type="AlphaFoldDB" id="A0A8J1ITC1"/>
<gene>
    <name evidence="3 4" type="primary">LOC100491907</name>
</gene>
<feature type="compositionally biased region" description="Basic residues" evidence="1">
    <location>
        <begin position="102"/>
        <end position="112"/>
    </location>
</feature>
<evidence type="ECO:0000313" key="4">
    <source>
        <dbReference type="Xenbase" id="XB-GENE-29080931"/>
    </source>
</evidence>
<evidence type="ECO:0000313" key="2">
    <source>
        <dbReference type="Proteomes" id="UP000008143"/>
    </source>
</evidence>
<feature type="region of interest" description="Disordered" evidence="1">
    <location>
        <begin position="340"/>
        <end position="367"/>
    </location>
</feature>